<dbReference type="PANTHER" id="PTHR44591">
    <property type="entry name" value="STRESS RESPONSE REGULATOR PROTEIN 1"/>
    <property type="match status" value="1"/>
</dbReference>
<feature type="domain" description="Response regulatory" evidence="3">
    <location>
        <begin position="2"/>
        <end position="120"/>
    </location>
</feature>
<evidence type="ECO:0000259" key="3">
    <source>
        <dbReference type="PROSITE" id="PS50110"/>
    </source>
</evidence>
<dbReference type="EMBL" id="SRMF01000003">
    <property type="protein sequence ID" value="TGG93296.1"/>
    <property type="molecule type" value="Genomic_DNA"/>
</dbReference>
<sequence>MTILIVDDAQTVRSYHRDILEQSGFEAAEAANGLEALEYMRRRGESVAALLVDINMPQMDGYTLVRELRQDPELAGYPAIMISTESELHDQDLAFQAGANGYLIKPVQPDQLLRQLSLIAGHALAAEESA</sequence>
<dbReference type="Pfam" id="PF00072">
    <property type="entry name" value="Response_reg"/>
    <property type="match status" value="1"/>
</dbReference>
<feature type="modified residue" description="4-aspartylphosphate" evidence="2">
    <location>
        <position position="53"/>
    </location>
</feature>
<evidence type="ECO:0000256" key="2">
    <source>
        <dbReference type="PROSITE-ProRule" id="PRU00169"/>
    </source>
</evidence>
<dbReference type="Proteomes" id="UP000297475">
    <property type="component" value="Unassembled WGS sequence"/>
</dbReference>
<dbReference type="PANTHER" id="PTHR44591:SF25">
    <property type="entry name" value="CHEMOTAXIS TWO-COMPONENT RESPONSE REGULATOR"/>
    <property type="match status" value="1"/>
</dbReference>
<dbReference type="SUPFAM" id="SSF52172">
    <property type="entry name" value="CheY-like"/>
    <property type="match status" value="1"/>
</dbReference>
<gene>
    <name evidence="4" type="ORF">E4656_09575</name>
</gene>
<dbReference type="AlphaFoldDB" id="A0A4Z0WDR1"/>
<keyword evidence="5" id="KW-1185">Reference proteome</keyword>
<dbReference type="PROSITE" id="PS50110">
    <property type="entry name" value="RESPONSE_REGULATORY"/>
    <property type="match status" value="1"/>
</dbReference>
<dbReference type="SMART" id="SM00448">
    <property type="entry name" value="REC"/>
    <property type="match status" value="1"/>
</dbReference>
<name>A0A4Z0WDR1_9GAMM</name>
<dbReference type="InterPro" id="IPR001789">
    <property type="entry name" value="Sig_transdc_resp-reg_receiver"/>
</dbReference>
<dbReference type="InterPro" id="IPR011006">
    <property type="entry name" value="CheY-like_superfamily"/>
</dbReference>
<evidence type="ECO:0000313" key="4">
    <source>
        <dbReference type="EMBL" id="TGG93296.1"/>
    </source>
</evidence>
<proteinExistence type="predicted"/>
<accession>A0A4Z0WDR1</accession>
<evidence type="ECO:0000313" key="5">
    <source>
        <dbReference type="Proteomes" id="UP000297475"/>
    </source>
</evidence>
<reference evidence="4 5" key="1">
    <citation type="submission" date="2019-04" db="EMBL/GenBank/DDBJ databases">
        <title>Natronospirillum operosus gen. nov., sp. nov., a haloalkaliphilic satellite isolated from decaying biomass of laboratory culture of cyanobacterium Geitlerinema sp. and proposal of Natronospirillaceae fam. nov. and Saccharospirillaceae fam. nov.</title>
        <authorList>
            <person name="Kevbrin V."/>
            <person name="Boltyanskaya Y."/>
            <person name="Koziaeva V."/>
            <person name="Grouzdev D.S."/>
            <person name="Park M."/>
            <person name="Cho J."/>
        </authorList>
    </citation>
    <scope>NUCLEOTIDE SEQUENCE [LARGE SCALE GENOMIC DNA]</scope>
    <source>
        <strain evidence="4 5">G-116</strain>
    </source>
</reference>
<dbReference type="GO" id="GO:0000160">
    <property type="term" value="P:phosphorelay signal transduction system"/>
    <property type="evidence" value="ECO:0007669"/>
    <property type="project" value="InterPro"/>
</dbReference>
<dbReference type="RefSeq" id="WP_135483005.1">
    <property type="nucleotide sequence ID" value="NZ_SRMF01000003.1"/>
</dbReference>
<keyword evidence="1 2" id="KW-0597">Phosphoprotein</keyword>
<evidence type="ECO:0000256" key="1">
    <source>
        <dbReference type="ARBA" id="ARBA00022553"/>
    </source>
</evidence>
<protein>
    <submittedName>
        <fullName evidence="4">Response regulator</fullName>
    </submittedName>
</protein>
<comment type="caution">
    <text evidence="4">The sequence shown here is derived from an EMBL/GenBank/DDBJ whole genome shotgun (WGS) entry which is preliminary data.</text>
</comment>
<organism evidence="4 5">
    <name type="scientific">Natronospirillum operosum</name>
    <dbReference type="NCBI Taxonomy" id="2759953"/>
    <lineage>
        <taxon>Bacteria</taxon>
        <taxon>Pseudomonadati</taxon>
        <taxon>Pseudomonadota</taxon>
        <taxon>Gammaproteobacteria</taxon>
        <taxon>Oceanospirillales</taxon>
        <taxon>Natronospirillaceae</taxon>
        <taxon>Natronospirillum</taxon>
    </lineage>
</organism>
<dbReference type="Gene3D" id="3.40.50.2300">
    <property type="match status" value="1"/>
</dbReference>
<dbReference type="OrthoDB" id="9786548at2"/>
<dbReference type="InterPro" id="IPR050595">
    <property type="entry name" value="Bact_response_regulator"/>
</dbReference>